<gene>
    <name evidence="2" type="ORF">I4J89_38300</name>
</gene>
<keyword evidence="1" id="KW-0472">Membrane</keyword>
<dbReference type="Proteomes" id="UP000598146">
    <property type="component" value="Unassembled WGS sequence"/>
</dbReference>
<feature type="transmembrane region" description="Helical" evidence="1">
    <location>
        <begin position="46"/>
        <end position="65"/>
    </location>
</feature>
<name>A0A931CJI4_9ACTN</name>
<keyword evidence="1" id="KW-1133">Transmembrane helix</keyword>
<proteinExistence type="predicted"/>
<comment type="caution">
    <text evidence="2">The sequence shown here is derived from an EMBL/GenBank/DDBJ whole genome shotgun (WGS) entry which is preliminary data.</text>
</comment>
<dbReference type="RefSeq" id="WP_196419089.1">
    <property type="nucleotide sequence ID" value="NZ_JADQTO010000026.1"/>
</dbReference>
<dbReference type="AlphaFoldDB" id="A0A931CJI4"/>
<reference evidence="2" key="1">
    <citation type="submission" date="2020-11" db="EMBL/GenBank/DDBJ databases">
        <title>Isolation and identification of active actinomycetes.</title>
        <authorList>
            <person name="Sun X."/>
        </authorList>
    </citation>
    <scope>NUCLEOTIDE SEQUENCE</scope>
    <source>
        <strain evidence="2">NEAU-A11</strain>
    </source>
</reference>
<evidence type="ECO:0000256" key="1">
    <source>
        <dbReference type="SAM" id="Phobius"/>
    </source>
</evidence>
<evidence type="ECO:0000313" key="2">
    <source>
        <dbReference type="EMBL" id="MBG0567318.1"/>
    </source>
</evidence>
<protein>
    <submittedName>
        <fullName evidence="2">Uncharacterized protein</fullName>
    </submittedName>
</protein>
<keyword evidence="3" id="KW-1185">Reference proteome</keyword>
<accession>A0A931CJI4</accession>
<keyword evidence="1" id="KW-0812">Transmembrane</keyword>
<dbReference type="EMBL" id="JADQTO010000026">
    <property type="protein sequence ID" value="MBG0567318.1"/>
    <property type="molecule type" value="Genomic_DNA"/>
</dbReference>
<evidence type="ECO:0000313" key="3">
    <source>
        <dbReference type="Proteomes" id="UP000598146"/>
    </source>
</evidence>
<sequence length="81" mass="8829">MIPTLILFGLVAGRWWRTTLLAGTLGWPILLLAQDIVRPGAGLLPVFLLAVVNTGAGVLVHQTVFRGAAWLRDIREDRARG</sequence>
<organism evidence="2 3">
    <name type="scientific">Actinoplanes aureus</name>
    <dbReference type="NCBI Taxonomy" id="2792083"/>
    <lineage>
        <taxon>Bacteria</taxon>
        <taxon>Bacillati</taxon>
        <taxon>Actinomycetota</taxon>
        <taxon>Actinomycetes</taxon>
        <taxon>Micromonosporales</taxon>
        <taxon>Micromonosporaceae</taxon>
        <taxon>Actinoplanes</taxon>
    </lineage>
</organism>